<feature type="non-terminal residue" evidence="1">
    <location>
        <position position="1"/>
    </location>
</feature>
<organism evidence="1 2">
    <name type="scientific">Pristionchus fissidentatus</name>
    <dbReference type="NCBI Taxonomy" id="1538716"/>
    <lineage>
        <taxon>Eukaryota</taxon>
        <taxon>Metazoa</taxon>
        <taxon>Ecdysozoa</taxon>
        <taxon>Nematoda</taxon>
        <taxon>Chromadorea</taxon>
        <taxon>Rhabditida</taxon>
        <taxon>Rhabditina</taxon>
        <taxon>Diplogasteromorpha</taxon>
        <taxon>Diplogasteroidea</taxon>
        <taxon>Neodiplogasteridae</taxon>
        <taxon>Pristionchus</taxon>
    </lineage>
</organism>
<proteinExistence type="predicted"/>
<evidence type="ECO:0000313" key="2">
    <source>
        <dbReference type="Proteomes" id="UP001432322"/>
    </source>
</evidence>
<dbReference type="Proteomes" id="UP001432322">
    <property type="component" value="Unassembled WGS sequence"/>
</dbReference>
<dbReference type="AlphaFoldDB" id="A0AAV5WCJ7"/>
<comment type="caution">
    <text evidence="1">The sequence shown here is derived from an EMBL/GenBank/DDBJ whole genome shotgun (WGS) entry which is preliminary data.</text>
</comment>
<feature type="non-terminal residue" evidence="1">
    <location>
        <position position="80"/>
    </location>
</feature>
<protein>
    <recommendedName>
        <fullName evidence="3">Protein kinase domain-containing protein</fullName>
    </recommendedName>
</protein>
<evidence type="ECO:0008006" key="3">
    <source>
        <dbReference type="Google" id="ProtNLM"/>
    </source>
</evidence>
<name>A0AAV5WCJ7_9BILA</name>
<keyword evidence="2" id="KW-1185">Reference proteome</keyword>
<sequence>VVLYDIGLSTIFSRHFAAGLCFAPSYVAPTADFELLVTAIDMKIHANTGYTTLYAKRNKKGGWACRKYTDNFLPMVVTIV</sequence>
<evidence type="ECO:0000313" key="1">
    <source>
        <dbReference type="EMBL" id="GMT29606.1"/>
    </source>
</evidence>
<accession>A0AAV5WCJ7</accession>
<dbReference type="EMBL" id="BTSY01000005">
    <property type="protein sequence ID" value="GMT29606.1"/>
    <property type="molecule type" value="Genomic_DNA"/>
</dbReference>
<reference evidence="1" key="1">
    <citation type="submission" date="2023-10" db="EMBL/GenBank/DDBJ databases">
        <title>Genome assembly of Pristionchus species.</title>
        <authorList>
            <person name="Yoshida K."/>
            <person name="Sommer R.J."/>
        </authorList>
    </citation>
    <scope>NUCLEOTIDE SEQUENCE</scope>
    <source>
        <strain evidence="1">RS5133</strain>
    </source>
</reference>
<gene>
    <name evidence="1" type="ORF">PFISCL1PPCAC_20903</name>
</gene>